<dbReference type="Proteomes" id="UP000182190">
    <property type="component" value="Unassembled WGS sequence"/>
</dbReference>
<dbReference type="InterPro" id="IPR039498">
    <property type="entry name" value="NTP_transf_5"/>
</dbReference>
<keyword evidence="2" id="KW-1185">Reference proteome</keyword>
<dbReference type="EMBL" id="CZCS02000222">
    <property type="protein sequence ID" value="VXD24257.1"/>
    <property type="molecule type" value="Genomic_DNA"/>
</dbReference>
<sequence length="366" mass="42809">MNFNPSQEQQLLLQVALLQGEAAINPWQKWKTLVNIDDVDQESYQLLPLLYRNLSAHNITDPYIGRLKGVSRRSWVENQVWFQKIRSILGSFQESDIKIMMLKDPALNLHYYQNYSLRSINHLDFLIKSKDVLTATKLLQKLGWTALGKMYDPTVPFSHYIGFENESKQYLSLRWHLFADGFNENAETEFWQSAILTQVSDFPVYLLCATDQLFYSCVFGGLTNSISPISRLADAAITIQSYPSEIDRNRLLRLAEKYRFILLLKMRIMQLREILNLPISSSILSDLENLSISKFEDQEYQMIIGEKNTGLDRLKIRYFQYSRTVNTDDFNLLNFISYLQYIWGLESLWQVPIQAIIRGINRQISR</sequence>
<dbReference type="OrthoDB" id="573803at2"/>
<evidence type="ECO:0000313" key="2">
    <source>
        <dbReference type="Proteomes" id="UP000182190"/>
    </source>
</evidence>
<dbReference type="AlphaFoldDB" id="A0A7Z9E357"/>
<name>A0A7Z9E357_9CYAN</name>
<organism evidence="1 2">
    <name type="scientific">Planktothrix paucivesiculata PCC 9631</name>
    <dbReference type="NCBI Taxonomy" id="671071"/>
    <lineage>
        <taxon>Bacteria</taxon>
        <taxon>Bacillati</taxon>
        <taxon>Cyanobacteriota</taxon>
        <taxon>Cyanophyceae</taxon>
        <taxon>Oscillatoriophycideae</taxon>
        <taxon>Oscillatoriales</taxon>
        <taxon>Microcoleaceae</taxon>
        <taxon>Planktothrix</taxon>
    </lineage>
</organism>
<accession>A0A7Z9E357</accession>
<dbReference type="Pfam" id="PF14907">
    <property type="entry name" value="NTP_transf_5"/>
    <property type="match status" value="1"/>
</dbReference>
<proteinExistence type="predicted"/>
<comment type="caution">
    <text evidence="1">The sequence shown here is derived from an EMBL/GenBank/DDBJ whole genome shotgun (WGS) entry which is preliminary data.</text>
</comment>
<reference evidence="1" key="1">
    <citation type="submission" date="2019-10" db="EMBL/GenBank/DDBJ databases">
        <authorList>
            <consortium name="Genoscope - CEA"/>
            <person name="William W."/>
        </authorList>
    </citation>
    <scope>NUCLEOTIDE SEQUENCE [LARGE SCALE GENOMIC DNA]</scope>
    <source>
        <strain evidence="1">BBR_PRJEB10994</strain>
    </source>
</reference>
<evidence type="ECO:0000313" key="1">
    <source>
        <dbReference type="EMBL" id="VXD24257.1"/>
    </source>
</evidence>
<gene>
    <name evidence="1" type="ORF">PL9631_790008</name>
</gene>
<protein>
    <submittedName>
        <fullName evidence="1">Uncharacterized protein</fullName>
    </submittedName>
</protein>
<dbReference type="RefSeq" id="WP_083621808.1">
    <property type="nucleotide sequence ID" value="NZ_LR735018.1"/>
</dbReference>